<name>A0AAN8URJ0_9MAGN</name>
<dbReference type="AlphaFoldDB" id="A0AAN8URJ0"/>
<gene>
    <name evidence="1" type="ORF">RJ641_019950</name>
</gene>
<accession>A0AAN8URJ0</accession>
<dbReference type="Proteomes" id="UP001370490">
    <property type="component" value="Unassembled WGS sequence"/>
</dbReference>
<reference evidence="1 2" key="1">
    <citation type="submission" date="2023-12" db="EMBL/GenBank/DDBJ databases">
        <title>A high-quality genome assembly for Dillenia turbinata (Dilleniales).</title>
        <authorList>
            <person name="Chanderbali A."/>
        </authorList>
    </citation>
    <scope>NUCLEOTIDE SEQUENCE [LARGE SCALE GENOMIC DNA]</scope>
    <source>
        <strain evidence="1">LSX21</strain>
        <tissue evidence="1">Leaf</tissue>
    </source>
</reference>
<evidence type="ECO:0000313" key="2">
    <source>
        <dbReference type="Proteomes" id="UP001370490"/>
    </source>
</evidence>
<sequence>MEQNLPIIARKIWNLVRVAYYMVRKGISKRKILVDLNMMMKRGKIAGSKAIHNLMFQHHHNSSSSSSSSSSSRDKHLPFSHSHEYEFSCSNSPALPFSLTKRSKNHSFLSRAAHLPSHDEAIAVNMVLEMLSNSDMAADVSSSDMSSPYLPGFGRSPMVRPLQITDSPFPVHNTDDDETRQINKAVEDFISRFYNDLKRQNRMN</sequence>
<comment type="caution">
    <text evidence="1">The sequence shown here is derived from an EMBL/GenBank/DDBJ whole genome shotgun (WGS) entry which is preliminary data.</text>
</comment>
<evidence type="ECO:0000313" key="1">
    <source>
        <dbReference type="EMBL" id="KAK6914833.1"/>
    </source>
</evidence>
<keyword evidence="2" id="KW-1185">Reference proteome</keyword>
<dbReference type="EMBL" id="JBAMMX010000025">
    <property type="protein sequence ID" value="KAK6914833.1"/>
    <property type="molecule type" value="Genomic_DNA"/>
</dbReference>
<dbReference type="PANTHER" id="PTHR33265">
    <property type="entry name" value="AVR9/CF-9 RAPIDLY ELICITED PROTEIN-RELATED"/>
    <property type="match status" value="1"/>
</dbReference>
<protein>
    <recommendedName>
        <fullName evidence="3">Avr9/Cf-9 rapidly elicited protein</fullName>
    </recommendedName>
</protein>
<dbReference type="PANTHER" id="PTHR33265:SF26">
    <property type="entry name" value="OS06G0554600 PROTEIN"/>
    <property type="match status" value="1"/>
</dbReference>
<proteinExistence type="predicted"/>
<evidence type="ECO:0008006" key="3">
    <source>
        <dbReference type="Google" id="ProtNLM"/>
    </source>
</evidence>
<organism evidence="1 2">
    <name type="scientific">Dillenia turbinata</name>
    <dbReference type="NCBI Taxonomy" id="194707"/>
    <lineage>
        <taxon>Eukaryota</taxon>
        <taxon>Viridiplantae</taxon>
        <taxon>Streptophyta</taxon>
        <taxon>Embryophyta</taxon>
        <taxon>Tracheophyta</taxon>
        <taxon>Spermatophyta</taxon>
        <taxon>Magnoliopsida</taxon>
        <taxon>eudicotyledons</taxon>
        <taxon>Gunneridae</taxon>
        <taxon>Pentapetalae</taxon>
        <taxon>Dilleniales</taxon>
        <taxon>Dilleniaceae</taxon>
        <taxon>Dillenia</taxon>
    </lineage>
</organism>